<accession>A0ABP4V683</accession>
<dbReference type="Proteomes" id="UP001500618">
    <property type="component" value="Unassembled WGS sequence"/>
</dbReference>
<feature type="domain" description="N-acetylmuramoyl-L-alanine amidase" evidence="2">
    <location>
        <begin position="52"/>
        <end position="200"/>
    </location>
</feature>
<dbReference type="InterPro" id="IPR002502">
    <property type="entry name" value="Amidase_domain"/>
</dbReference>
<evidence type="ECO:0000259" key="2">
    <source>
        <dbReference type="SMART" id="SM00644"/>
    </source>
</evidence>
<dbReference type="EMBL" id="BAAANY010000042">
    <property type="protein sequence ID" value="GAA1718428.1"/>
    <property type="molecule type" value="Genomic_DNA"/>
</dbReference>
<dbReference type="CDD" id="cd06583">
    <property type="entry name" value="PGRP"/>
    <property type="match status" value="1"/>
</dbReference>
<dbReference type="PANTHER" id="PTHR11022:SF41">
    <property type="entry name" value="PEPTIDOGLYCAN-RECOGNITION PROTEIN LC-RELATED"/>
    <property type="match status" value="1"/>
</dbReference>
<organism evidence="4 5">
    <name type="scientific">Fodinicola feengrottensis</name>
    <dbReference type="NCBI Taxonomy" id="435914"/>
    <lineage>
        <taxon>Bacteria</taxon>
        <taxon>Bacillati</taxon>
        <taxon>Actinomycetota</taxon>
        <taxon>Actinomycetes</taxon>
        <taxon>Mycobacteriales</taxon>
        <taxon>Fodinicola</taxon>
    </lineage>
</organism>
<evidence type="ECO:0000256" key="1">
    <source>
        <dbReference type="ARBA" id="ARBA00007553"/>
    </source>
</evidence>
<keyword evidence="5" id="KW-1185">Reference proteome</keyword>
<dbReference type="InterPro" id="IPR006311">
    <property type="entry name" value="TAT_signal"/>
</dbReference>
<dbReference type="SUPFAM" id="SSF55846">
    <property type="entry name" value="N-acetylmuramoyl-L-alanine amidase-like"/>
    <property type="match status" value="1"/>
</dbReference>
<dbReference type="Gene3D" id="3.40.80.10">
    <property type="entry name" value="Peptidoglycan recognition protein-like"/>
    <property type="match status" value="1"/>
</dbReference>
<evidence type="ECO:0000313" key="5">
    <source>
        <dbReference type="Proteomes" id="UP001500618"/>
    </source>
</evidence>
<dbReference type="SMART" id="SM00644">
    <property type="entry name" value="Ami_2"/>
    <property type="match status" value="1"/>
</dbReference>
<dbReference type="SMART" id="SM00701">
    <property type="entry name" value="PGRP"/>
    <property type="match status" value="1"/>
</dbReference>
<gene>
    <name evidence="4" type="ORF">GCM10009765_78580</name>
</gene>
<dbReference type="InterPro" id="IPR015510">
    <property type="entry name" value="PGRP"/>
</dbReference>
<reference evidence="5" key="1">
    <citation type="journal article" date="2019" name="Int. J. Syst. Evol. Microbiol.">
        <title>The Global Catalogue of Microorganisms (GCM) 10K type strain sequencing project: providing services to taxonomists for standard genome sequencing and annotation.</title>
        <authorList>
            <consortium name="The Broad Institute Genomics Platform"/>
            <consortium name="The Broad Institute Genome Sequencing Center for Infectious Disease"/>
            <person name="Wu L."/>
            <person name="Ma J."/>
        </authorList>
    </citation>
    <scope>NUCLEOTIDE SEQUENCE [LARGE SCALE GENOMIC DNA]</scope>
    <source>
        <strain evidence="5">JCM 14718</strain>
    </source>
</reference>
<dbReference type="PROSITE" id="PS51318">
    <property type="entry name" value="TAT"/>
    <property type="match status" value="1"/>
</dbReference>
<dbReference type="PANTHER" id="PTHR11022">
    <property type="entry name" value="PEPTIDOGLYCAN RECOGNITION PROTEIN"/>
    <property type="match status" value="1"/>
</dbReference>
<protein>
    <submittedName>
        <fullName evidence="4">Peptidoglycan recognition family protein</fullName>
    </submittedName>
</protein>
<feature type="domain" description="Peptidoglycan recognition protein family" evidence="3">
    <location>
        <begin position="40"/>
        <end position="194"/>
    </location>
</feature>
<comment type="similarity">
    <text evidence="1">Belongs to the N-acetylmuramoyl-L-alanine amidase 2 family.</text>
</comment>
<proteinExistence type="inferred from homology"/>
<comment type="caution">
    <text evidence="4">The sequence shown here is derived from an EMBL/GenBank/DDBJ whole genome shotgun (WGS) entry which is preliminary data.</text>
</comment>
<evidence type="ECO:0000259" key="3">
    <source>
        <dbReference type="SMART" id="SM00701"/>
    </source>
</evidence>
<dbReference type="RefSeq" id="WP_344315080.1">
    <property type="nucleotide sequence ID" value="NZ_BAAANY010000042.1"/>
</dbReference>
<sequence>MDADSGSLNRRVFLLGAGAVVGAGFAGLALPSGAQAATAPRIYSCAEWSARPPADPLVTLNHPANRILVHHTASANSTDYSQAHAFQLARGIQNDHIDTNGWSDTGQHFTISRGGYDMEGRHGSLTALRGGSTMIRGAHCPGQNDNAIGIENEGTYMTVEPPTAQWNALVKMCAYICAQYGISPAEIKGHRDYYNTLCPGDKLYAKLPALRAAVRTAIG</sequence>
<dbReference type="Pfam" id="PF01510">
    <property type="entry name" value="Amidase_2"/>
    <property type="match status" value="1"/>
</dbReference>
<dbReference type="InterPro" id="IPR036505">
    <property type="entry name" value="Amidase/PGRP_sf"/>
</dbReference>
<name>A0ABP4V683_9ACTN</name>
<dbReference type="InterPro" id="IPR006619">
    <property type="entry name" value="PGRP_domain_met/bac"/>
</dbReference>
<evidence type="ECO:0000313" key="4">
    <source>
        <dbReference type="EMBL" id="GAA1718428.1"/>
    </source>
</evidence>